<dbReference type="InterPro" id="IPR051027">
    <property type="entry name" value="bZIP_transcription_factors"/>
</dbReference>
<feature type="coiled-coil region" evidence="5">
    <location>
        <begin position="125"/>
        <end position="152"/>
    </location>
</feature>
<dbReference type="AlphaFoldDB" id="A0A8H7QZD1"/>
<comment type="caution">
    <text evidence="8">The sequence shown here is derived from an EMBL/GenBank/DDBJ whole genome shotgun (WGS) entry which is preliminary data.</text>
</comment>
<evidence type="ECO:0000313" key="9">
    <source>
        <dbReference type="Proteomes" id="UP000650833"/>
    </source>
</evidence>
<dbReference type="GO" id="GO:0003700">
    <property type="term" value="F:DNA-binding transcription factor activity"/>
    <property type="evidence" value="ECO:0007669"/>
    <property type="project" value="InterPro"/>
</dbReference>
<evidence type="ECO:0000256" key="5">
    <source>
        <dbReference type="SAM" id="Coils"/>
    </source>
</evidence>
<dbReference type="Gene3D" id="1.20.5.170">
    <property type="match status" value="1"/>
</dbReference>
<keyword evidence="4" id="KW-0539">Nucleus</keyword>
<dbReference type="InterPro" id="IPR004827">
    <property type="entry name" value="bZIP"/>
</dbReference>
<feature type="compositionally biased region" description="Polar residues" evidence="6">
    <location>
        <begin position="216"/>
        <end position="234"/>
    </location>
</feature>
<dbReference type="SMART" id="SM00338">
    <property type="entry name" value="BRLZ"/>
    <property type="match status" value="1"/>
</dbReference>
<gene>
    <name evidence="8" type="ORF">INT46_004366</name>
</gene>
<dbReference type="CDD" id="cd14687">
    <property type="entry name" value="bZIP_ATF2"/>
    <property type="match status" value="1"/>
</dbReference>
<dbReference type="SUPFAM" id="SSF57959">
    <property type="entry name" value="Leucine zipper domain"/>
    <property type="match status" value="1"/>
</dbReference>
<feature type="compositionally biased region" description="Low complexity" evidence="6">
    <location>
        <begin position="200"/>
        <end position="215"/>
    </location>
</feature>
<reference evidence="8" key="1">
    <citation type="submission" date="2020-12" db="EMBL/GenBank/DDBJ databases">
        <title>Metabolic potential, ecology and presence of endohyphal bacteria is reflected in genomic diversity of Mucoromycotina.</title>
        <authorList>
            <person name="Muszewska A."/>
            <person name="Okrasinska A."/>
            <person name="Steczkiewicz K."/>
            <person name="Drgas O."/>
            <person name="Orlowska M."/>
            <person name="Perlinska-Lenart U."/>
            <person name="Aleksandrzak-Piekarczyk T."/>
            <person name="Szatraj K."/>
            <person name="Zielenkiewicz U."/>
            <person name="Pilsyk S."/>
            <person name="Malc E."/>
            <person name="Mieczkowski P."/>
            <person name="Kruszewska J.S."/>
            <person name="Biernat P."/>
            <person name="Pawlowska J."/>
        </authorList>
    </citation>
    <scope>NUCLEOTIDE SEQUENCE</scope>
    <source>
        <strain evidence="8">CBS 226.32</strain>
    </source>
</reference>
<proteinExistence type="predicted"/>
<feature type="compositionally biased region" description="Low complexity" evidence="6">
    <location>
        <begin position="74"/>
        <end position="84"/>
    </location>
</feature>
<comment type="subcellular location">
    <subcellularLocation>
        <location evidence="1">Nucleus</location>
    </subcellularLocation>
</comment>
<dbReference type="Pfam" id="PF00170">
    <property type="entry name" value="bZIP_1"/>
    <property type="match status" value="1"/>
</dbReference>
<name>A0A8H7QZD1_9FUNG</name>
<feature type="domain" description="BZIP" evidence="7">
    <location>
        <begin position="100"/>
        <end position="163"/>
    </location>
</feature>
<evidence type="ECO:0000256" key="2">
    <source>
        <dbReference type="ARBA" id="ARBA00023015"/>
    </source>
</evidence>
<keyword evidence="5" id="KW-0175">Coiled coil</keyword>
<dbReference type="OrthoDB" id="295274at2759"/>
<keyword evidence="2" id="KW-0805">Transcription regulation</keyword>
<keyword evidence="9" id="KW-1185">Reference proteome</keyword>
<dbReference type="PANTHER" id="PTHR19304">
    <property type="entry name" value="CYCLIC-AMP RESPONSE ELEMENT BINDING PROTEIN"/>
    <property type="match status" value="1"/>
</dbReference>
<dbReference type="Proteomes" id="UP000650833">
    <property type="component" value="Unassembled WGS sequence"/>
</dbReference>
<dbReference type="InterPro" id="IPR046347">
    <property type="entry name" value="bZIP_sf"/>
</dbReference>
<evidence type="ECO:0000256" key="6">
    <source>
        <dbReference type="SAM" id="MobiDB-lite"/>
    </source>
</evidence>
<organism evidence="8 9">
    <name type="scientific">Mucor plumbeus</name>
    <dbReference type="NCBI Taxonomy" id="97098"/>
    <lineage>
        <taxon>Eukaryota</taxon>
        <taxon>Fungi</taxon>
        <taxon>Fungi incertae sedis</taxon>
        <taxon>Mucoromycota</taxon>
        <taxon>Mucoromycotina</taxon>
        <taxon>Mucoromycetes</taxon>
        <taxon>Mucorales</taxon>
        <taxon>Mucorineae</taxon>
        <taxon>Mucoraceae</taxon>
        <taxon>Mucor</taxon>
    </lineage>
</organism>
<evidence type="ECO:0000256" key="3">
    <source>
        <dbReference type="ARBA" id="ARBA00023163"/>
    </source>
</evidence>
<feature type="region of interest" description="Disordered" evidence="6">
    <location>
        <begin position="186"/>
        <end position="234"/>
    </location>
</feature>
<sequence length="234" mass="26454">TSYQQASTATLTPTKLLMENPMQNNDWNFNQASINELNSYMNDVNTFNQSTNIFDQKFNQQDFIMPPSPEDNSKLSSPTSALSSQIPLTPSSSTRDTLPKKQRKKLLEKNREAAYRCRQKKKKWVNNLEERSQIAETKNRDLQEQVSQLREESIYLRNLLLTHGNCECDVVQAYLRRTSEQLSSNVVAPNPGSLPTLVDSASSVSGSESSMGSMSRNTQQMYDPSSNSSAFMFD</sequence>
<evidence type="ECO:0000313" key="8">
    <source>
        <dbReference type="EMBL" id="KAG2201040.1"/>
    </source>
</evidence>
<feature type="compositionally biased region" description="Polar residues" evidence="6">
    <location>
        <begin position="85"/>
        <end position="96"/>
    </location>
</feature>
<evidence type="ECO:0000259" key="7">
    <source>
        <dbReference type="PROSITE" id="PS50217"/>
    </source>
</evidence>
<keyword evidence="3" id="KW-0804">Transcription</keyword>
<dbReference type="PROSITE" id="PS50217">
    <property type="entry name" value="BZIP"/>
    <property type="match status" value="1"/>
</dbReference>
<dbReference type="EMBL" id="JAEPRC010000297">
    <property type="protein sequence ID" value="KAG2201040.1"/>
    <property type="molecule type" value="Genomic_DNA"/>
</dbReference>
<accession>A0A8H7QZD1</accession>
<evidence type="ECO:0000256" key="4">
    <source>
        <dbReference type="ARBA" id="ARBA00023242"/>
    </source>
</evidence>
<protein>
    <recommendedName>
        <fullName evidence="7">BZIP domain-containing protein</fullName>
    </recommendedName>
</protein>
<dbReference type="PROSITE" id="PS00036">
    <property type="entry name" value="BZIP_BASIC"/>
    <property type="match status" value="1"/>
</dbReference>
<dbReference type="GO" id="GO:0005634">
    <property type="term" value="C:nucleus"/>
    <property type="evidence" value="ECO:0007669"/>
    <property type="project" value="UniProtKB-SubCell"/>
</dbReference>
<feature type="non-terminal residue" evidence="8">
    <location>
        <position position="1"/>
    </location>
</feature>
<evidence type="ECO:0000256" key="1">
    <source>
        <dbReference type="ARBA" id="ARBA00004123"/>
    </source>
</evidence>
<feature type="region of interest" description="Disordered" evidence="6">
    <location>
        <begin position="62"/>
        <end position="103"/>
    </location>
</feature>